<dbReference type="SUPFAM" id="SSF56327">
    <property type="entry name" value="LDH C-terminal domain-like"/>
    <property type="match status" value="1"/>
</dbReference>
<dbReference type="GO" id="GO:0030060">
    <property type="term" value="F:L-malate dehydrogenase (NAD+) activity"/>
    <property type="evidence" value="ECO:0007669"/>
    <property type="project" value="UniProtKB-EC"/>
</dbReference>
<feature type="domain" description="Lactate/malate dehydrogenase N-terminal" evidence="9">
    <location>
        <begin position="6"/>
        <end position="149"/>
    </location>
</feature>
<comment type="similarity">
    <text evidence="2">Belongs to the LDH/MDH superfamily. MDH type 2 family.</text>
</comment>
<dbReference type="PANTHER" id="PTHR23382">
    <property type="entry name" value="MALATE DEHYDROGENASE"/>
    <property type="match status" value="1"/>
</dbReference>
<protein>
    <recommendedName>
        <fullName evidence="3 7">Malate dehydrogenase</fullName>
        <ecNumber evidence="3 7">1.1.1.37</ecNumber>
    </recommendedName>
</protein>
<dbReference type="PROSITE" id="PS00068">
    <property type="entry name" value="MDH"/>
    <property type="match status" value="1"/>
</dbReference>
<sequence length="323" mass="35170">MNEITVAITGAAGQIAYQLIPMVLGGHVFGDAKIHLKLVDIPVAVPKLAGVVMEMEDCAWSHMLSVEAFSSDALDQGFKDIDFAFLVGASPRTKGMERADLLSKNGNIFKVQGQALSDYAKPSVEVLVVGNPCNTNCLIAMKHARNIPDTQFYAMTMLDEHRARYQISRRLNVAIDAVKEVFIYGNHSATQFPDYENAKPAVDHSDPWWQETFVPMIQTRGAAVIQARGASSAASAAYAAAQTAQFIVQKSDQPFSVARLSMGDYGSPEDLIVSVPSYFKDGICTAYGKYTHSESASALIQASYDELQAEYDQVLELGLIDVD</sequence>
<name>A0ABT1L928_9GAMM</name>
<dbReference type="RefSeq" id="WP_258569708.1">
    <property type="nucleotide sequence ID" value="NZ_JAKUDN010000002.1"/>
</dbReference>
<evidence type="ECO:0000256" key="6">
    <source>
        <dbReference type="ARBA" id="ARBA00048313"/>
    </source>
</evidence>
<proteinExistence type="inferred from homology"/>
<dbReference type="PIRSF" id="PIRSF000102">
    <property type="entry name" value="Lac_mal_DH"/>
    <property type="match status" value="1"/>
</dbReference>
<dbReference type="Gene3D" id="3.40.50.720">
    <property type="entry name" value="NAD(P)-binding Rossmann-like Domain"/>
    <property type="match status" value="1"/>
</dbReference>
<dbReference type="InterPro" id="IPR001236">
    <property type="entry name" value="Lactate/malate_DH_N"/>
</dbReference>
<keyword evidence="12" id="KW-1185">Reference proteome</keyword>
<gene>
    <name evidence="11" type="ORF">MKS91_04810</name>
</gene>
<evidence type="ECO:0000313" key="12">
    <source>
        <dbReference type="Proteomes" id="UP001320768"/>
    </source>
</evidence>
<dbReference type="InterPro" id="IPR001252">
    <property type="entry name" value="Malate_DH_AS"/>
</dbReference>
<feature type="domain" description="Lactate/malate dehydrogenase C-terminal" evidence="10">
    <location>
        <begin position="156"/>
        <end position="316"/>
    </location>
</feature>
<evidence type="ECO:0000256" key="3">
    <source>
        <dbReference type="ARBA" id="ARBA00012995"/>
    </source>
</evidence>
<dbReference type="EMBL" id="JAKUDN010000002">
    <property type="protein sequence ID" value="MCP8352603.1"/>
    <property type="molecule type" value="Genomic_DNA"/>
</dbReference>
<dbReference type="Pfam" id="PF02866">
    <property type="entry name" value="Ldh_1_C"/>
    <property type="match status" value="1"/>
</dbReference>
<keyword evidence="4 7" id="KW-0816">Tricarboxylic acid cycle</keyword>
<dbReference type="EC" id="1.1.1.37" evidence="3 7"/>
<evidence type="ECO:0000256" key="8">
    <source>
        <dbReference type="RuleBase" id="RU003369"/>
    </source>
</evidence>
<comment type="catalytic activity">
    <reaction evidence="6 7">
        <text>(S)-malate + NAD(+) = oxaloacetate + NADH + H(+)</text>
        <dbReference type="Rhea" id="RHEA:21432"/>
        <dbReference type="ChEBI" id="CHEBI:15378"/>
        <dbReference type="ChEBI" id="CHEBI:15589"/>
        <dbReference type="ChEBI" id="CHEBI:16452"/>
        <dbReference type="ChEBI" id="CHEBI:57540"/>
        <dbReference type="ChEBI" id="CHEBI:57945"/>
        <dbReference type="EC" id="1.1.1.37"/>
    </reaction>
</comment>
<evidence type="ECO:0000256" key="4">
    <source>
        <dbReference type="ARBA" id="ARBA00022532"/>
    </source>
</evidence>
<evidence type="ECO:0000256" key="7">
    <source>
        <dbReference type="RuleBase" id="RU000422"/>
    </source>
</evidence>
<dbReference type="InterPro" id="IPR010945">
    <property type="entry name" value="Malate_DH_type2"/>
</dbReference>
<dbReference type="Proteomes" id="UP001320768">
    <property type="component" value="Unassembled WGS sequence"/>
</dbReference>
<dbReference type="Pfam" id="PF00056">
    <property type="entry name" value="Ldh_1_N"/>
    <property type="match status" value="1"/>
</dbReference>
<comment type="caution">
    <text evidence="11">The sequence shown here is derived from an EMBL/GenBank/DDBJ whole genome shotgun (WGS) entry which is preliminary data.</text>
</comment>
<dbReference type="NCBIfam" id="NF003916">
    <property type="entry name" value="PRK05442.1"/>
    <property type="match status" value="1"/>
</dbReference>
<dbReference type="InterPro" id="IPR001557">
    <property type="entry name" value="L-lactate/malate_DH"/>
</dbReference>
<dbReference type="Gene3D" id="3.90.110.10">
    <property type="entry name" value="Lactate dehydrogenase/glycoside hydrolase, family 4, C-terminal"/>
    <property type="match status" value="1"/>
</dbReference>
<dbReference type="InterPro" id="IPR036291">
    <property type="entry name" value="NAD(P)-bd_dom_sf"/>
</dbReference>
<keyword evidence="7" id="KW-0520">NAD</keyword>
<evidence type="ECO:0000313" key="11">
    <source>
        <dbReference type="EMBL" id="MCP8352603.1"/>
    </source>
</evidence>
<evidence type="ECO:0000256" key="5">
    <source>
        <dbReference type="ARBA" id="ARBA00023002"/>
    </source>
</evidence>
<evidence type="ECO:0000256" key="2">
    <source>
        <dbReference type="ARBA" id="ARBA00009613"/>
    </source>
</evidence>
<accession>A0ABT1L928</accession>
<dbReference type="InterPro" id="IPR022383">
    <property type="entry name" value="Lactate/malate_DH_C"/>
</dbReference>
<dbReference type="SUPFAM" id="SSF51735">
    <property type="entry name" value="NAD(P)-binding Rossmann-fold domains"/>
    <property type="match status" value="1"/>
</dbReference>
<evidence type="ECO:0000259" key="9">
    <source>
        <dbReference type="Pfam" id="PF00056"/>
    </source>
</evidence>
<comment type="function">
    <text evidence="1">Catalyzes the reversible oxidation of malate to oxaloacetate.</text>
</comment>
<reference evidence="11 12" key="1">
    <citation type="journal article" date="2022" name="Nat. Microbiol.">
        <title>The microbiome of a bacterivorous marine choanoflagellate contains a resource-demanding obligate bacterial associate.</title>
        <authorList>
            <person name="Needham D.M."/>
            <person name="Poirier C."/>
            <person name="Bachy C."/>
            <person name="George E.E."/>
            <person name="Wilken S."/>
            <person name="Yung C.C.M."/>
            <person name="Limardo A.J."/>
            <person name="Morando M."/>
            <person name="Sudek L."/>
            <person name="Malmstrom R.R."/>
            <person name="Keeling P.J."/>
            <person name="Santoro A.E."/>
            <person name="Worden A.Z."/>
        </authorList>
    </citation>
    <scope>NUCLEOTIDE SEQUENCE [LARGE SCALE GENOMIC DNA]</scope>
    <source>
        <strain evidence="11 12">Comchoano-2</strain>
    </source>
</reference>
<organism evidence="11 12">
    <name type="scientific">Candidatus Synchoanobacter obligatus</name>
    <dbReference type="NCBI Taxonomy" id="2919597"/>
    <lineage>
        <taxon>Bacteria</taxon>
        <taxon>Pseudomonadati</taxon>
        <taxon>Pseudomonadota</taxon>
        <taxon>Gammaproteobacteria</taxon>
        <taxon>Candidatus Comchoanobacterales</taxon>
        <taxon>Candidatus Comchoanobacteraceae</taxon>
        <taxon>Candidatus Synchoanobacter</taxon>
    </lineage>
</organism>
<evidence type="ECO:0000256" key="1">
    <source>
        <dbReference type="ARBA" id="ARBA00003966"/>
    </source>
</evidence>
<dbReference type="InterPro" id="IPR015955">
    <property type="entry name" value="Lactate_DH/Glyco_Ohase_4_C"/>
</dbReference>
<keyword evidence="5 8" id="KW-0560">Oxidoreductase</keyword>
<evidence type="ECO:0000259" key="10">
    <source>
        <dbReference type="Pfam" id="PF02866"/>
    </source>
</evidence>